<sequence length="74" mass="8071">MAYDMVKICTAQDNLQAEMILETLKKNGIPALKRDLVNAEVLNLYGANSGCGEEIYVADINARRAVQVLEGMGL</sequence>
<dbReference type="Proteomes" id="UP000823891">
    <property type="component" value="Unassembled WGS sequence"/>
</dbReference>
<dbReference type="EMBL" id="DWWS01000006">
    <property type="protein sequence ID" value="HJC22185.1"/>
    <property type="molecule type" value="Genomic_DNA"/>
</dbReference>
<dbReference type="AlphaFoldDB" id="A0A9D2SP49"/>
<dbReference type="InterPro" id="IPR018551">
    <property type="entry name" value="DUF2007"/>
</dbReference>
<dbReference type="InterPro" id="IPR011322">
    <property type="entry name" value="N-reg_PII-like_a/b"/>
</dbReference>
<evidence type="ECO:0000259" key="1">
    <source>
        <dbReference type="Pfam" id="PF09413"/>
    </source>
</evidence>
<name>A0A9D2SP49_9FIRM</name>
<comment type="caution">
    <text evidence="2">The sequence shown here is derived from an EMBL/GenBank/DDBJ whole genome shotgun (WGS) entry which is preliminary data.</text>
</comment>
<evidence type="ECO:0000313" key="3">
    <source>
        <dbReference type="Proteomes" id="UP000823891"/>
    </source>
</evidence>
<reference evidence="2" key="1">
    <citation type="journal article" date="2021" name="PeerJ">
        <title>Extensive microbial diversity within the chicken gut microbiome revealed by metagenomics and culture.</title>
        <authorList>
            <person name="Gilroy R."/>
            <person name="Ravi A."/>
            <person name="Getino M."/>
            <person name="Pursley I."/>
            <person name="Horton D.L."/>
            <person name="Alikhan N.F."/>
            <person name="Baker D."/>
            <person name="Gharbi K."/>
            <person name="Hall N."/>
            <person name="Watson M."/>
            <person name="Adriaenssens E.M."/>
            <person name="Foster-Nyarko E."/>
            <person name="Jarju S."/>
            <person name="Secka A."/>
            <person name="Antonio M."/>
            <person name="Oren A."/>
            <person name="Chaudhuri R.R."/>
            <person name="La Ragione R."/>
            <person name="Hildebrand F."/>
            <person name="Pallen M.J."/>
        </authorList>
    </citation>
    <scope>NUCLEOTIDE SEQUENCE</scope>
    <source>
        <strain evidence="2">USAMLcec2-132</strain>
    </source>
</reference>
<proteinExistence type="predicted"/>
<evidence type="ECO:0000313" key="2">
    <source>
        <dbReference type="EMBL" id="HJC22185.1"/>
    </source>
</evidence>
<dbReference type="Pfam" id="PF09413">
    <property type="entry name" value="DUF2007"/>
    <property type="match status" value="1"/>
</dbReference>
<protein>
    <submittedName>
        <fullName evidence="2">DUF2007 domain-containing protein</fullName>
    </submittedName>
</protein>
<accession>A0A9D2SP49</accession>
<dbReference type="SUPFAM" id="SSF54913">
    <property type="entry name" value="GlnB-like"/>
    <property type="match status" value="1"/>
</dbReference>
<gene>
    <name evidence="2" type="ORF">H9761_00590</name>
</gene>
<feature type="domain" description="DUF2007" evidence="1">
    <location>
        <begin position="5"/>
        <end position="72"/>
    </location>
</feature>
<organism evidence="2 3">
    <name type="scientific">Candidatus Eisenbergiella merdavium</name>
    <dbReference type="NCBI Taxonomy" id="2838551"/>
    <lineage>
        <taxon>Bacteria</taxon>
        <taxon>Bacillati</taxon>
        <taxon>Bacillota</taxon>
        <taxon>Clostridia</taxon>
        <taxon>Lachnospirales</taxon>
        <taxon>Lachnospiraceae</taxon>
        <taxon>Eisenbergiella</taxon>
    </lineage>
</organism>
<reference evidence="2" key="2">
    <citation type="submission" date="2021-04" db="EMBL/GenBank/DDBJ databases">
        <authorList>
            <person name="Gilroy R."/>
        </authorList>
    </citation>
    <scope>NUCLEOTIDE SEQUENCE</scope>
    <source>
        <strain evidence="2">USAMLcec2-132</strain>
    </source>
</reference>